<reference evidence="1 2" key="1">
    <citation type="submission" date="2021-06" db="EMBL/GenBank/DDBJ databases">
        <title>Caerostris extrusa draft genome.</title>
        <authorList>
            <person name="Kono N."/>
            <person name="Arakawa K."/>
        </authorList>
    </citation>
    <scope>NUCLEOTIDE SEQUENCE [LARGE SCALE GENOMIC DNA]</scope>
</reference>
<evidence type="ECO:0000313" key="1">
    <source>
        <dbReference type="EMBL" id="GIX73093.1"/>
    </source>
</evidence>
<name>A0AAV4ML50_CAEEX</name>
<evidence type="ECO:0000313" key="2">
    <source>
        <dbReference type="Proteomes" id="UP001054945"/>
    </source>
</evidence>
<accession>A0AAV4ML50</accession>
<proteinExistence type="predicted"/>
<comment type="caution">
    <text evidence="1">The sequence shown here is derived from an EMBL/GenBank/DDBJ whole genome shotgun (WGS) entry which is preliminary data.</text>
</comment>
<dbReference type="EMBL" id="BPLR01019911">
    <property type="protein sequence ID" value="GIX73093.1"/>
    <property type="molecule type" value="Genomic_DNA"/>
</dbReference>
<dbReference type="AlphaFoldDB" id="A0AAV4ML50"/>
<organism evidence="1 2">
    <name type="scientific">Caerostris extrusa</name>
    <name type="common">Bark spider</name>
    <name type="synonym">Caerostris bankana</name>
    <dbReference type="NCBI Taxonomy" id="172846"/>
    <lineage>
        <taxon>Eukaryota</taxon>
        <taxon>Metazoa</taxon>
        <taxon>Ecdysozoa</taxon>
        <taxon>Arthropoda</taxon>
        <taxon>Chelicerata</taxon>
        <taxon>Arachnida</taxon>
        <taxon>Araneae</taxon>
        <taxon>Araneomorphae</taxon>
        <taxon>Entelegynae</taxon>
        <taxon>Araneoidea</taxon>
        <taxon>Araneidae</taxon>
        <taxon>Caerostris</taxon>
    </lineage>
</organism>
<sequence length="153" mass="17573">MAFLSSIVFPAWIGAKIYFGGLSLLCFDACCETVFTDNKVQIACDAIDGFSLDFSPCLHWSKDLFWEGVFPCRVFMPARKQHLQRMKRKLLAMHPLPLELVQRFILEGFLCFDAYGETIFTENDLRAFKVIQIDAKVTESGNCNNQYRPQRSI</sequence>
<dbReference type="Proteomes" id="UP001054945">
    <property type="component" value="Unassembled WGS sequence"/>
</dbReference>
<gene>
    <name evidence="1" type="ORF">CEXT_316161</name>
</gene>
<protein>
    <submittedName>
        <fullName evidence="1">Uncharacterized protein</fullName>
    </submittedName>
</protein>
<keyword evidence="2" id="KW-1185">Reference proteome</keyword>